<dbReference type="CDD" id="cd00761">
    <property type="entry name" value="Glyco_tranf_GTA_type"/>
    <property type="match status" value="1"/>
</dbReference>
<evidence type="ECO:0000256" key="1">
    <source>
        <dbReference type="ARBA" id="ARBA00006739"/>
    </source>
</evidence>
<dbReference type="InterPro" id="IPR050834">
    <property type="entry name" value="Glycosyltransf_2"/>
</dbReference>
<dbReference type="Gene3D" id="3.90.550.10">
    <property type="entry name" value="Spore Coat Polysaccharide Biosynthesis Protein SpsA, Chain A"/>
    <property type="match status" value="1"/>
</dbReference>
<sequence>MVIPVYDGAKHLRAAVECMLQQTLTDIEVIVVDDGSTDETPEVLRSFMGDPRLRVITHVTNLGLVASLNAGIEAAQAPLIARMDADDWSAPTRLARQVALFDSDPRMVLSATHFATVDAAGEAHRVIPTFGSRGRLLLAMAAFNCIGHSTAMFRKDVVERAGGYRAEWMPGEDYDLWLRLLPLGSVGVVPSVEVRYLDNPNGISHRMTAMLTDHGQRLAARWLRTLAGDGDSERDDGDQPMLVTVRQWGRASRRVRQNLRAEDSTVREVRMQGLLGAMRVVRGQNVLVRHLVVVGLCPILYVGGQVERLLRKLGNSDPLR</sequence>
<dbReference type="AlphaFoldDB" id="A0A6J6VCQ2"/>
<evidence type="ECO:0000256" key="3">
    <source>
        <dbReference type="ARBA" id="ARBA00022679"/>
    </source>
</evidence>
<evidence type="ECO:0000313" key="6">
    <source>
        <dbReference type="EMBL" id="CAB4908655.1"/>
    </source>
</evidence>
<gene>
    <name evidence="5" type="ORF">UFOPK2754_02994</name>
    <name evidence="6" type="ORF">UFOPK3543_01333</name>
    <name evidence="7" type="ORF">UFOPK3967_02050</name>
</gene>
<dbReference type="PANTHER" id="PTHR43685">
    <property type="entry name" value="GLYCOSYLTRANSFERASE"/>
    <property type="match status" value="1"/>
</dbReference>
<proteinExistence type="inferred from homology"/>
<dbReference type="GO" id="GO:0016757">
    <property type="term" value="F:glycosyltransferase activity"/>
    <property type="evidence" value="ECO:0007669"/>
    <property type="project" value="UniProtKB-KW"/>
</dbReference>
<accession>A0A6J6VCQ2</accession>
<dbReference type="SUPFAM" id="SSF53448">
    <property type="entry name" value="Nucleotide-diphospho-sugar transferases"/>
    <property type="match status" value="1"/>
</dbReference>
<evidence type="ECO:0000313" key="5">
    <source>
        <dbReference type="EMBL" id="CAB4769099.1"/>
    </source>
</evidence>
<dbReference type="InterPro" id="IPR001173">
    <property type="entry name" value="Glyco_trans_2-like"/>
</dbReference>
<keyword evidence="2" id="KW-0328">Glycosyltransferase</keyword>
<evidence type="ECO:0000256" key="2">
    <source>
        <dbReference type="ARBA" id="ARBA00022676"/>
    </source>
</evidence>
<dbReference type="Pfam" id="PF00535">
    <property type="entry name" value="Glycos_transf_2"/>
    <property type="match status" value="1"/>
</dbReference>
<organism evidence="5">
    <name type="scientific">freshwater metagenome</name>
    <dbReference type="NCBI Taxonomy" id="449393"/>
    <lineage>
        <taxon>unclassified sequences</taxon>
        <taxon>metagenomes</taxon>
        <taxon>ecological metagenomes</taxon>
    </lineage>
</organism>
<name>A0A6J6VCQ2_9ZZZZ</name>
<dbReference type="InterPro" id="IPR029044">
    <property type="entry name" value="Nucleotide-diphossugar_trans"/>
</dbReference>
<dbReference type="EMBL" id="CAFBMH010000042">
    <property type="protein sequence ID" value="CAB4908655.1"/>
    <property type="molecule type" value="Genomic_DNA"/>
</dbReference>
<reference evidence="5" key="1">
    <citation type="submission" date="2020-05" db="EMBL/GenBank/DDBJ databases">
        <authorList>
            <person name="Chiriac C."/>
            <person name="Salcher M."/>
            <person name="Ghai R."/>
            <person name="Kavagutti S V."/>
        </authorList>
    </citation>
    <scope>NUCLEOTIDE SEQUENCE</scope>
</reference>
<comment type="similarity">
    <text evidence="1">Belongs to the glycosyltransferase 2 family.</text>
</comment>
<evidence type="ECO:0000313" key="7">
    <source>
        <dbReference type="EMBL" id="CAB5007412.1"/>
    </source>
</evidence>
<feature type="domain" description="Glycosyltransferase 2-like" evidence="4">
    <location>
        <begin position="2"/>
        <end position="156"/>
    </location>
</feature>
<dbReference type="EMBL" id="CAEZYR010000168">
    <property type="protein sequence ID" value="CAB4769099.1"/>
    <property type="molecule type" value="Genomic_DNA"/>
</dbReference>
<dbReference type="PANTHER" id="PTHR43685:SF5">
    <property type="entry name" value="GLYCOSYLTRANSFERASE EPSE-RELATED"/>
    <property type="match status" value="1"/>
</dbReference>
<dbReference type="EMBL" id="CAFBOS010000141">
    <property type="protein sequence ID" value="CAB5007412.1"/>
    <property type="molecule type" value="Genomic_DNA"/>
</dbReference>
<evidence type="ECO:0000259" key="4">
    <source>
        <dbReference type="Pfam" id="PF00535"/>
    </source>
</evidence>
<keyword evidence="3" id="KW-0808">Transferase</keyword>
<protein>
    <submittedName>
        <fullName evidence="5">Unannotated protein</fullName>
    </submittedName>
</protein>